<comment type="caution">
    <text evidence="4">The sequence shown here is derived from an EMBL/GenBank/DDBJ whole genome shotgun (WGS) entry which is preliminary data.</text>
</comment>
<protein>
    <recommendedName>
        <fullName evidence="6">Glycosyltransferase family 4 protein</fullName>
    </recommendedName>
</protein>
<dbReference type="PANTHER" id="PTHR12526">
    <property type="entry name" value="GLYCOSYLTRANSFERASE"/>
    <property type="match status" value="1"/>
</dbReference>
<dbReference type="CDD" id="cd03801">
    <property type="entry name" value="GT4_PimA-like"/>
    <property type="match status" value="1"/>
</dbReference>
<sequence>MRILMLNYEFPPLGGGASPVSYEIAEHFSKKCDFDIDVVTMGYKNLLSYEKINNHFRIFRVKCWRSKKEICYPWEQATYLISGFFKCIKLCLKKKYDVCHCHFIIPTGLLAYFLKIIFGIPYFVTSHGSDVINYNPRFKNIYPQVTWIWKKLIKNAQFIITPSNFLSSQIKEVYPIISNEKLTVIPNGIDLNKFVPLKKKRNILVVSRLFINKGIQDFLKALSNLELKDWHVNIVGEGPYRSHLEKLVSEYNLNEKVTFYGWLENKSREIKKAFGEAEIFVLTSYFENMNVTLLEAMLSGCAVLASDVGGNSEIVGDCGILFPAGNIEQLHNKIKQLISDQRLRYELQQKGIDRIKNKFSWENIIKQYVFIINSTKRA</sequence>
<keyword evidence="1" id="KW-1133">Transmembrane helix</keyword>
<keyword evidence="1" id="KW-0812">Transmembrane</keyword>
<dbReference type="Pfam" id="PF13439">
    <property type="entry name" value="Glyco_transf_4"/>
    <property type="match status" value="1"/>
</dbReference>
<dbReference type="AlphaFoldDB" id="A0A2H0YVS0"/>
<dbReference type="InterPro" id="IPR028098">
    <property type="entry name" value="Glyco_trans_4-like_N"/>
</dbReference>
<evidence type="ECO:0000256" key="1">
    <source>
        <dbReference type="SAM" id="Phobius"/>
    </source>
</evidence>
<dbReference type="GO" id="GO:0016757">
    <property type="term" value="F:glycosyltransferase activity"/>
    <property type="evidence" value="ECO:0007669"/>
    <property type="project" value="InterPro"/>
</dbReference>
<feature type="domain" description="Glycosyl transferase family 1" evidence="2">
    <location>
        <begin position="197"/>
        <end position="351"/>
    </location>
</feature>
<reference evidence="4 5" key="1">
    <citation type="submission" date="2017-09" db="EMBL/GenBank/DDBJ databases">
        <title>Depth-based differentiation of microbial function through sediment-hosted aquifers and enrichment of novel symbionts in the deep terrestrial subsurface.</title>
        <authorList>
            <person name="Probst A.J."/>
            <person name="Ladd B."/>
            <person name="Jarett J.K."/>
            <person name="Geller-Mcgrath D.E."/>
            <person name="Sieber C.M."/>
            <person name="Emerson J.B."/>
            <person name="Anantharaman K."/>
            <person name="Thomas B.C."/>
            <person name="Malmstrom R."/>
            <person name="Stieglmeier M."/>
            <person name="Klingl A."/>
            <person name="Woyke T."/>
            <person name="Ryan C.M."/>
            <person name="Banfield J.F."/>
        </authorList>
    </citation>
    <scope>NUCLEOTIDE SEQUENCE [LARGE SCALE GENOMIC DNA]</scope>
    <source>
        <strain evidence="4">CG08_land_8_20_14_0_20_40_16</strain>
    </source>
</reference>
<evidence type="ECO:0000313" key="4">
    <source>
        <dbReference type="EMBL" id="PIS42580.1"/>
    </source>
</evidence>
<dbReference type="Proteomes" id="UP000231542">
    <property type="component" value="Unassembled WGS sequence"/>
</dbReference>
<evidence type="ECO:0000313" key="5">
    <source>
        <dbReference type="Proteomes" id="UP000231542"/>
    </source>
</evidence>
<accession>A0A2H0YVS0</accession>
<feature type="domain" description="Glycosyltransferase subfamily 4-like N-terminal" evidence="3">
    <location>
        <begin position="15"/>
        <end position="192"/>
    </location>
</feature>
<feature type="transmembrane region" description="Helical" evidence="1">
    <location>
        <begin position="103"/>
        <end position="124"/>
    </location>
</feature>
<dbReference type="Gene3D" id="3.40.50.2000">
    <property type="entry name" value="Glycogen Phosphorylase B"/>
    <property type="match status" value="2"/>
</dbReference>
<dbReference type="InterPro" id="IPR001296">
    <property type="entry name" value="Glyco_trans_1"/>
</dbReference>
<dbReference type="Pfam" id="PF00534">
    <property type="entry name" value="Glycos_transf_1"/>
    <property type="match status" value="1"/>
</dbReference>
<evidence type="ECO:0000259" key="2">
    <source>
        <dbReference type="Pfam" id="PF00534"/>
    </source>
</evidence>
<name>A0A2H0YVS0_9BACT</name>
<proteinExistence type="predicted"/>
<organism evidence="4 5">
    <name type="scientific">Candidatus Kerfeldbacteria bacterium CG08_land_8_20_14_0_20_40_16</name>
    <dbReference type="NCBI Taxonomy" id="2014244"/>
    <lineage>
        <taxon>Bacteria</taxon>
        <taxon>Candidatus Kerfeldiibacteriota</taxon>
    </lineage>
</organism>
<dbReference type="EMBL" id="PEXU01000034">
    <property type="protein sequence ID" value="PIS42580.1"/>
    <property type="molecule type" value="Genomic_DNA"/>
</dbReference>
<evidence type="ECO:0008006" key="6">
    <source>
        <dbReference type="Google" id="ProtNLM"/>
    </source>
</evidence>
<keyword evidence="1" id="KW-0472">Membrane</keyword>
<dbReference type="SUPFAM" id="SSF53756">
    <property type="entry name" value="UDP-Glycosyltransferase/glycogen phosphorylase"/>
    <property type="match status" value="1"/>
</dbReference>
<dbReference type="PANTHER" id="PTHR12526:SF630">
    <property type="entry name" value="GLYCOSYLTRANSFERASE"/>
    <property type="match status" value="1"/>
</dbReference>
<gene>
    <name evidence="4" type="ORF">COT24_02825</name>
</gene>
<evidence type="ECO:0000259" key="3">
    <source>
        <dbReference type="Pfam" id="PF13439"/>
    </source>
</evidence>